<evidence type="ECO:0000313" key="5">
    <source>
        <dbReference type="EMBL" id="HIV99127.1"/>
    </source>
</evidence>
<reference evidence="5" key="2">
    <citation type="submission" date="2021-04" db="EMBL/GenBank/DDBJ databases">
        <authorList>
            <person name="Gilroy R."/>
        </authorList>
    </citation>
    <scope>NUCLEOTIDE SEQUENCE</scope>
    <source>
        <strain evidence="5">Gambia11-129</strain>
    </source>
</reference>
<comment type="caution">
    <text evidence="5">The sequence shown here is derived from an EMBL/GenBank/DDBJ whole genome shotgun (WGS) entry which is preliminary data.</text>
</comment>
<keyword evidence="3" id="KW-0411">Iron-sulfur</keyword>
<dbReference type="GO" id="GO:0046872">
    <property type="term" value="F:metal ion binding"/>
    <property type="evidence" value="ECO:0007669"/>
    <property type="project" value="UniProtKB-KW"/>
</dbReference>
<accession>A0A9D1PV35</accession>
<dbReference type="Proteomes" id="UP000823936">
    <property type="component" value="Unassembled WGS sequence"/>
</dbReference>
<evidence type="ECO:0000313" key="6">
    <source>
        <dbReference type="Proteomes" id="UP000823936"/>
    </source>
</evidence>
<dbReference type="EMBL" id="DXHU01000019">
    <property type="protein sequence ID" value="HIV99127.1"/>
    <property type="molecule type" value="Genomic_DNA"/>
</dbReference>
<dbReference type="Gene3D" id="3.30.70.20">
    <property type="match status" value="1"/>
</dbReference>
<feature type="domain" description="4Fe-4S ferredoxin-type" evidence="4">
    <location>
        <begin position="178"/>
        <end position="207"/>
    </location>
</feature>
<evidence type="ECO:0000256" key="1">
    <source>
        <dbReference type="ARBA" id="ARBA00022723"/>
    </source>
</evidence>
<evidence type="ECO:0000256" key="2">
    <source>
        <dbReference type="ARBA" id="ARBA00023004"/>
    </source>
</evidence>
<dbReference type="NCBIfam" id="NF038196">
    <property type="entry name" value="ferrodoxin_EFR1"/>
    <property type="match status" value="1"/>
</dbReference>
<sequence>MNKVIICFSATGNSLYVAKKFEGYQIIRLREKKEIVLPEGIETLGFVFPAHTFNIPYLLRKFIKENLASYDIRSIKYTFAVITCALTGKASASYLSKALQDAGLALSYAETVKMPDAYLDLKKKTYCSEERRKIFSSADEKCGKIIKEIENEKIRLAPHGFVFSLFSKAEGAKPAKNRKLAVNSSICTLCRTCERICPMSNITYDGGKMIMGENCISCYCCYHNCPCSAFVYKKAEGQYKSPVNLEEGYV</sequence>
<gene>
    <name evidence="5" type="ORF">IAB12_05070</name>
</gene>
<dbReference type="AlphaFoldDB" id="A0A9D1PV35"/>
<keyword evidence="2" id="KW-0408">Iron</keyword>
<dbReference type="GO" id="GO:0051536">
    <property type="term" value="F:iron-sulfur cluster binding"/>
    <property type="evidence" value="ECO:0007669"/>
    <property type="project" value="UniProtKB-KW"/>
</dbReference>
<dbReference type="InterPro" id="IPR017896">
    <property type="entry name" value="4Fe4S_Fe-S-bd"/>
</dbReference>
<dbReference type="InterPro" id="IPR047964">
    <property type="entry name" value="EFR1-like"/>
</dbReference>
<proteinExistence type="predicted"/>
<evidence type="ECO:0000259" key="4">
    <source>
        <dbReference type="PROSITE" id="PS51379"/>
    </source>
</evidence>
<dbReference type="PROSITE" id="PS51379">
    <property type="entry name" value="4FE4S_FER_2"/>
    <property type="match status" value="1"/>
</dbReference>
<dbReference type="PROSITE" id="PS00198">
    <property type="entry name" value="4FE4S_FER_1"/>
    <property type="match status" value="2"/>
</dbReference>
<dbReference type="SUPFAM" id="SSF54862">
    <property type="entry name" value="4Fe-4S ferredoxins"/>
    <property type="match status" value="1"/>
</dbReference>
<evidence type="ECO:0000256" key="3">
    <source>
        <dbReference type="ARBA" id="ARBA00023014"/>
    </source>
</evidence>
<name>A0A9D1PV35_9SPIO</name>
<keyword evidence="1" id="KW-0479">Metal-binding</keyword>
<reference evidence="5" key="1">
    <citation type="journal article" date="2021" name="PeerJ">
        <title>Extensive microbial diversity within the chicken gut microbiome revealed by metagenomics and culture.</title>
        <authorList>
            <person name="Gilroy R."/>
            <person name="Ravi A."/>
            <person name="Getino M."/>
            <person name="Pursley I."/>
            <person name="Horton D.L."/>
            <person name="Alikhan N.F."/>
            <person name="Baker D."/>
            <person name="Gharbi K."/>
            <person name="Hall N."/>
            <person name="Watson M."/>
            <person name="Adriaenssens E.M."/>
            <person name="Foster-Nyarko E."/>
            <person name="Jarju S."/>
            <person name="Secka A."/>
            <person name="Antonio M."/>
            <person name="Oren A."/>
            <person name="Chaudhuri R.R."/>
            <person name="La Ragione R."/>
            <person name="Hildebrand F."/>
            <person name="Pallen M.J."/>
        </authorList>
    </citation>
    <scope>NUCLEOTIDE SEQUENCE</scope>
    <source>
        <strain evidence="5">Gambia11-129</strain>
    </source>
</reference>
<dbReference type="InterPro" id="IPR017900">
    <property type="entry name" value="4Fe4S_Fe_S_CS"/>
</dbReference>
<protein>
    <submittedName>
        <fullName evidence="5">EFR1 family ferrodoxin</fullName>
    </submittedName>
</protein>
<organism evidence="5 6">
    <name type="scientific">Candidatus Ornithospirochaeta avicola</name>
    <dbReference type="NCBI Taxonomy" id="2840896"/>
    <lineage>
        <taxon>Bacteria</taxon>
        <taxon>Pseudomonadati</taxon>
        <taxon>Spirochaetota</taxon>
        <taxon>Spirochaetia</taxon>
        <taxon>Spirochaetales</taxon>
        <taxon>Spirochaetaceae</taxon>
        <taxon>Spirochaetaceae incertae sedis</taxon>
        <taxon>Candidatus Ornithospirochaeta</taxon>
    </lineage>
</organism>